<dbReference type="Pfam" id="PF14996">
    <property type="entry name" value="RMP"/>
    <property type="match status" value="1"/>
</dbReference>
<dbReference type="InterPro" id="IPR029239">
    <property type="entry name" value="CFAP418"/>
</dbReference>
<proteinExistence type="predicted"/>
<evidence type="ECO:0000313" key="7">
    <source>
        <dbReference type="EMBL" id="KAG7166226.1"/>
    </source>
</evidence>
<dbReference type="GO" id="GO:0001917">
    <property type="term" value="C:photoreceptor inner segment"/>
    <property type="evidence" value="ECO:0007669"/>
    <property type="project" value="UniProtKB-SubCell"/>
</dbReference>
<sequence length="176" mass="19634">MADMADDIDDLLDEVEESFENSKLRTTDVKSESAKTDDLKDLLEEFEPPPRPLSTTDSPNTLASQPGGGSNKCSTPYLSGTTLPEGISTGTILRACDKLRCVDCDSYVVMIDGFTWTKETNYLFLRDNYPNVSRLRARLDSQRGVRAYACQCRHRSAKEKESVNAEKNLKWVCGGH</sequence>
<evidence type="ECO:0000256" key="2">
    <source>
        <dbReference type="ARBA" id="ARBA00004496"/>
    </source>
</evidence>
<feature type="compositionally biased region" description="Basic and acidic residues" evidence="6">
    <location>
        <begin position="20"/>
        <end position="43"/>
    </location>
</feature>
<evidence type="ECO:0000256" key="3">
    <source>
        <dbReference type="ARBA" id="ARBA00022490"/>
    </source>
</evidence>
<protein>
    <recommendedName>
        <fullName evidence="5">Cilia- and flagella-associated protein 418</fullName>
    </recommendedName>
</protein>
<accession>A0A8J5K109</accession>
<dbReference type="OrthoDB" id="259905at2759"/>
<dbReference type="PANTHER" id="PTHR33958">
    <property type="entry name" value="PROTEIN C8ORF37"/>
    <property type="match status" value="1"/>
</dbReference>
<name>A0A8J5K109_HOMAM</name>
<dbReference type="AlphaFoldDB" id="A0A8J5K109"/>
<reference evidence="7" key="1">
    <citation type="journal article" date="2021" name="Sci. Adv.">
        <title>The American lobster genome reveals insights on longevity, neural, and immune adaptations.</title>
        <authorList>
            <person name="Polinski J.M."/>
            <person name="Zimin A.V."/>
            <person name="Clark K.F."/>
            <person name="Kohn A.B."/>
            <person name="Sadowski N."/>
            <person name="Timp W."/>
            <person name="Ptitsyn A."/>
            <person name="Khanna P."/>
            <person name="Romanova D.Y."/>
            <person name="Williams P."/>
            <person name="Greenwood S.J."/>
            <person name="Moroz L.L."/>
            <person name="Walt D.R."/>
            <person name="Bodnar A.G."/>
        </authorList>
    </citation>
    <scope>NUCLEOTIDE SEQUENCE</scope>
    <source>
        <strain evidence="7">GMGI-L3</strain>
    </source>
</reference>
<evidence type="ECO:0000256" key="6">
    <source>
        <dbReference type="SAM" id="MobiDB-lite"/>
    </source>
</evidence>
<keyword evidence="3" id="KW-0963">Cytoplasm</keyword>
<comment type="subcellular location">
    <subcellularLocation>
        <location evidence="2">Cytoplasm</location>
    </subcellularLocation>
    <subcellularLocation>
        <location evidence="1">Photoreceptor inner segment</location>
    </subcellularLocation>
</comment>
<comment type="function">
    <text evidence="4">May be involved in photoreceptor outer segment disk morphogenesis.</text>
</comment>
<comment type="caution">
    <text evidence="7">The sequence shown here is derived from an EMBL/GenBank/DDBJ whole genome shotgun (WGS) entry which is preliminary data.</text>
</comment>
<feature type="region of interest" description="Disordered" evidence="6">
    <location>
        <begin position="18"/>
        <end position="76"/>
    </location>
</feature>
<dbReference type="EMBL" id="JAHLQT010022636">
    <property type="protein sequence ID" value="KAG7166226.1"/>
    <property type="molecule type" value="Genomic_DNA"/>
</dbReference>
<evidence type="ECO:0000313" key="8">
    <source>
        <dbReference type="Proteomes" id="UP000747542"/>
    </source>
</evidence>
<organism evidence="7 8">
    <name type="scientific">Homarus americanus</name>
    <name type="common">American lobster</name>
    <dbReference type="NCBI Taxonomy" id="6706"/>
    <lineage>
        <taxon>Eukaryota</taxon>
        <taxon>Metazoa</taxon>
        <taxon>Ecdysozoa</taxon>
        <taxon>Arthropoda</taxon>
        <taxon>Crustacea</taxon>
        <taxon>Multicrustacea</taxon>
        <taxon>Malacostraca</taxon>
        <taxon>Eumalacostraca</taxon>
        <taxon>Eucarida</taxon>
        <taxon>Decapoda</taxon>
        <taxon>Pleocyemata</taxon>
        <taxon>Astacidea</taxon>
        <taxon>Nephropoidea</taxon>
        <taxon>Nephropidae</taxon>
        <taxon>Homarus</taxon>
    </lineage>
</organism>
<dbReference type="GO" id="GO:0005829">
    <property type="term" value="C:cytosol"/>
    <property type="evidence" value="ECO:0007669"/>
    <property type="project" value="TreeGrafter"/>
</dbReference>
<dbReference type="Proteomes" id="UP000747542">
    <property type="component" value="Unassembled WGS sequence"/>
</dbReference>
<evidence type="ECO:0000256" key="4">
    <source>
        <dbReference type="ARBA" id="ARBA00024819"/>
    </source>
</evidence>
<gene>
    <name evidence="7" type="ORF">Hamer_G011049</name>
</gene>
<evidence type="ECO:0000256" key="5">
    <source>
        <dbReference type="ARBA" id="ARBA00026215"/>
    </source>
</evidence>
<feature type="compositionally biased region" description="Polar residues" evidence="6">
    <location>
        <begin position="54"/>
        <end position="64"/>
    </location>
</feature>
<dbReference type="PANTHER" id="PTHR33958:SF1">
    <property type="entry name" value="CILIA- AND FLAGELLA-ASSOCIATED PROTEIN 418"/>
    <property type="match status" value="1"/>
</dbReference>
<keyword evidence="8" id="KW-1185">Reference proteome</keyword>
<evidence type="ECO:0000256" key="1">
    <source>
        <dbReference type="ARBA" id="ARBA00004437"/>
    </source>
</evidence>